<dbReference type="RefSeq" id="WP_279246774.1">
    <property type="nucleotide sequence ID" value="NZ_SHNN01000004.1"/>
</dbReference>
<sequence>MPLLLDSARFQNAHKNLRVHTHPVERDAITQLSSFASHSLDEQQVVDLPDRTDSKYLLPIAILPRFLREVCADHTVLEARGHRIFTYENTYFDTPEWGMYRSHHNGKLNRYKCRFRRYRETDLSYLEIKQKNNRNRTVKNRMPWNSDEPTTVLSDEPTVEPSLYVNYRRTSLWNRATDERLTLDWDLCYRRPGKTRVERLQQVFIAELKRDGNVYGSPFVRRAKAYGYSPKSMSKYCVGVCMTAADEVKTNRFKPLLRSLDRVANAVPYLGVIAR</sequence>
<dbReference type="Proteomes" id="UP001143362">
    <property type="component" value="Unassembled WGS sequence"/>
</dbReference>
<feature type="domain" description="VTC" evidence="1">
    <location>
        <begin position="158"/>
        <end position="242"/>
    </location>
</feature>
<dbReference type="Gene3D" id="3.20.100.30">
    <property type="entry name" value="VTC, catalytic tunnel domain"/>
    <property type="match status" value="1"/>
</dbReference>
<protein>
    <submittedName>
        <fullName evidence="2">Polyphosphate polymerase domain-containing protein</fullName>
    </submittedName>
</protein>
<dbReference type="Pfam" id="PF09359">
    <property type="entry name" value="VTC"/>
    <property type="match status" value="2"/>
</dbReference>
<dbReference type="CDD" id="cd07750">
    <property type="entry name" value="PolyPPase_VTC_like"/>
    <property type="match status" value="1"/>
</dbReference>
<dbReference type="InterPro" id="IPR018966">
    <property type="entry name" value="VTC_domain"/>
</dbReference>
<organism evidence="2 3">
    <name type="scientific">Candidatus Litorirhabdus singularis</name>
    <dbReference type="NCBI Taxonomy" id="2518993"/>
    <lineage>
        <taxon>Bacteria</taxon>
        <taxon>Pseudomonadati</taxon>
        <taxon>Pseudomonadota</taxon>
        <taxon>Gammaproteobacteria</taxon>
        <taxon>Cellvibrionales</taxon>
        <taxon>Halieaceae</taxon>
        <taxon>Candidatus Litorirhabdus</taxon>
    </lineage>
</organism>
<proteinExistence type="predicted"/>
<accession>A0ABT3TL74</accession>
<feature type="domain" description="VTC" evidence="1">
    <location>
        <begin position="51"/>
        <end position="148"/>
    </location>
</feature>
<reference evidence="2" key="1">
    <citation type="submission" date="2019-02" db="EMBL/GenBank/DDBJ databases">
        <authorList>
            <person name="Li S.-H."/>
        </authorList>
    </citation>
    <scope>NUCLEOTIDE SEQUENCE</scope>
    <source>
        <strain evidence="2">IMCC14734</strain>
    </source>
</reference>
<name>A0ABT3TL74_9GAMM</name>
<keyword evidence="3" id="KW-1185">Reference proteome</keyword>
<comment type="caution">
    <text evidence="2">The sequence shown here is derived from an EMBL/GenBank/DDBJ whole genome shotgun (WGS) entry which is preliminary data.</text>
</comment>
<dbReference type="EMBL" id="SHNN01000004">
    <property type="protein sequence ID" value="MCX2982744.1"/>
    <property type="molecule type" value="Genomic_DNA"/>
</dbReference>
<dbReference type="InterPro" id="IPR042267">
    <property type="entry name" value="VTC_sf"/>
</dbReference>
<evidence type="ECO:0000313" key="3">
    <source>
        <dbReference type="Proteomes" id="UP001143362"/>
    </source>
</evidence>
<gene>
    <name evidence="2" type="ORF">EYC98_17920</name>
</gene>
<evidence type="ECO:0000259" key="1">
    <source>
        <dbReference type="Pfam" id="PF09359"/>
    </source>
</evidence>
<evidence type="ECO:0000313" key="2">
    <source>
        <dbReference type="EMBL" id="MCX2982744.1"/>
    </source>
</evidence>